<name>A0A8W8NJ51_MAGGI</name>
<dbReference type="FunFam" id="3.40.50.300:FF:001348">
    <property type="entry name" value="Ras and EF-hand domain-containing protein"/>
    <property type="match status" value="1"/>
</dbReference>
<dbReference type="SMART" id="SM00177">
    <property type="entry name" value="ARF"/>
    <property type="match status" value="1"/>
</dbReference>
<evidence type="ECO:0000313" key="11">
    <source>
        <dbReference type="Proteomes" id="UP000005408"/>
    </source>
</evidence>
<dbReference type="PROSITE" id="PS50222">
    <property type="entry name" value="EF_HAND_2"/>
    <property type="match status" value="1"/>
</dbReference>
<dbReference type="NCBIfam" id="TIGR00231">
    <property type="entry name" value="small_GTP"/>
    <property type="match status" value="1"/>
</dbReference>
<feature type="region of interest" description="Disordered" evidence="8">
    <location>
        <begin position="672"/>
        <end position="717"/>
    </location>
</feature>
<keyword evidence="4" id="KW-0106">Calcium</keyword>
<dbReference type="GO" id="GO:0005509">
    <property type="term" value="F:calcium ion binding"/>
    <property type="evidence" value="ECO:0007669"/>
    <property type="project" value="InterPro"/>
</dbReference>
<dbReference type="InterPro" id="IPR018247">
    <property type="entry name" value="EF_Hand_1_Ca_BS"/>
</dbReference>
<evidence type="ECO:0000256" key="7">
    <source>
        <dbReference type="SAM" id="Coils"/>
    </source>
</evidence>
<feature type="coiled-coil region" evidence="7">
    <location>
        <begin position="385"/>
        <end position="412"/>
    </location>
</feature>
<evidence type="ECO:0000259" key="9">
    <source>
        <dbReference type="PROSITE" id="PS50222"/>
    </source>
</evidence>
<evidence type="ECO:0000313" key="10">
    <source>
        <dbReference type="EnsemblMetazoa" id="G6438.2:cds"/>
    </source>
</evidence>
<dbReference type="Pfam" id="PF13499">
    <property type="entry name" value="EF-hand_7"/>
    <property type="match status" value="1"/>
</dbReference>
<evidence type="ECO:0000256" key="1">
    <source>
        <dbReference type="ARBA" id="ARBA00004496"/>
    </source>
</evidence>
<feature type="coiled-coil region" evidence="7">
    <location>
        <begin position="253"/>
        <end position="355"/>
    </location>
</feature>
<dbReference type="CDD" id="cd00154">
    <property type="entry name" value="Rab"/>
    <property type="match status" value="1"/>
</dbReference>
<dbReference type="Proteomes" id="UP000005408">
    <property type="component" value="Unassembled WGS sequence"/>
</dbReference>
<dbReference type="PROSITE" id="PS51420">
    <property type="entry name" value="RHO"/>
    <property type="match status" value="1"/>
</dbReference>
<dbReference type="InterPro" id="IPR027417">
    <property type="entry name" value="P-loop_NTPase"/>
</dbReference>
<dbReference type="InterPro" id="IPR005225">
    <property type="entry name" value="Small_GTP-bd"/>
</dbReference>
<keyword evidence="11" id="KW-1185">Reference proteome</keyword>
<dbReference type="SMART" id="SM00175">
    <property type="entry name" value="RAB"/>
    <property type="match status" value="1"/>
</dbReference>
<dbReference type="Pfam" id="PF00071">
    <property type="entry name" value="Ras"/>
    <property type="match status" value="1"/>
</dbReference>
<dbReference type="InterPro" id="IPR050227">
    <property type="entry name" value="Rab"/>
</dbReference>
<dbReference type="InterPro" id="IPR002048">
    <property type="entry name" value="EF_hand_dom"/>
</dbReference>
<reference evidence="10" key="1">
    <citation type="submission" date="2022-08" db="UniProtKB">
        <authorList>
            <consortium name="EnsemblMetazoa"/>
        </authorList>
    </citation>
    <scope>IDENTIFICATION</scope>
    <source>
        <strain evidence="10">05x7-T-G4-1.051#20</strain>
    </source>
</reference>
<feature type="compositionally biased region" description="Basic residues" evidence="8">
    <location>
        <begin position="552"/>
        <end position="567"/>
    </location>
</feature>
<dbReference type="PROSITE" id="PS51417">
    <property type="entry name" value="ARF"/>
    <property type="match status" value="1"/>
</dbReference>
<evidence type="ECO:0000256" key="2">
    <source>
        <dbReference type="ARBA" id="ARBA00022490"/>
    </source>
</evidence>
<dbReference type="PROSITE" id="PS51421">
    <property type="entry name" value="RAS"/>
    <property type="match status" value="1"/>
</dbReference>
<evidence type="ECO:0000256" key="8">
    <source>
        <dbReference type="SAM" id="MobiDB-lite"/>
    </source>
</evidence>
<keyword evidence="2" id="KW-0963">Cytoplasm</keyword>
<dbReference type="SUPFAM" id="SSF52540">
    <property type="entry name" value="P-loop containing nucleoside triphosphate hydrolases"/>
    <property type="match status" value="1"/>
</dbReference>
<dbReference type="EnsemblMetazoa" id="G6438.2">
    <property type="protein sequence ID" value="G6438.2:cds"/>
    <property type="gene ID" value="G6438"/>
</dbReference>
<dbReference type="GO" id="GO:0005737">
    <property type="term" value="C:cytoplasm"/>
    <property type="evidence" value="ECO:0007669"/>
    <property type="project" value="UniProtKB-SubCell"/>
</dbReference>
<feature type="domain" description="EF-hand" evidence="9">
    <location>
        <begin position="116"/>
        <end position="151"/>
    </location>
</feature>
<protein>
    <recommendedName>
        <fullName evidence="9">EF-hand domain-containing protein</fullName>
    </recommendedName>
</protein>
<dbReference type="CDD" id="cd00051">
    <property type="entry name" value="EFh"/>
    <property type="match status" value="1"/>
</dbReference>
<dbReference type="InterPro" id="IPR011992">
    <property type="entry name" value="EF-hand-dom_pair"/>
</dbReference>
<dbReference type="AlphaFoldDB" id="A0A8W8NJ51"/>
<dbReference type="PROSITE" id="PS00018">
    <property type="entry name" value="EF_HAND_1"/>
    <property type="match status" value="1"/>
</dbReference>
<accession>A0A8W8NJ51</accession>
<sequence length="974" mass="111081">MLCIDVGGSNEGLPRLCNCDNLELQPPASATLKFFDFTSDVTFKGSGGCIQDWGSVDKQLKNSMKTMEHMEDIPSAEEMEVLAKQKSHELFALCDTEEKGFITKRDMQRLQTEIGLDPEQLEAVFDSLDDDKNGYLTLEEFTSGFGSYLGIAPSPDDNSLNMSGGDHYEEDMMDKAEEEEKQFNNMMESIGADRVIDDRATVKTLWMKIRHDEPELMSNFEDFLYKITNDIQRARGDFESLESALKSKNTAHDQEIQKLYEEMEYQIKQEKERILTEEQLKERQMRESMEEELKEKDRQLQDLLAKHQEMEKRMSDLNQTEVETKLENDKLMKEKEALEEMLQQSQESLEESKSYIGQLRSQQKDEKRERARAALHLTENIALERESLVKQLDLLRDVNKKLRDDKDEAETRRFAVSEMDSSDDLHQILESEANAKRQCFRNQDPAKRGSILGNYFPPSRGRMDSTKESISEFSNDEDLEESSPHHHSLHDITDITDDIECDDEVISHQHTQSLDHVDSHYGIGTQRSEIKDSHNLDQTTSSDGEINVRNTRERHKQHKRQRKKAHKATVDENSLHKTRFHGGGNCFSEDLEEEGDNIDQQVAPAYENLLNGDQRRESIFMETMEDYMRRLDKHSHQEQTLAPSEQKSVAAPAFKTEVLERGGNRKWSMGATRKSMVDTSHTNTLEDSKDQLDGNGIVPESPRGQPVGEDKTDEEVTPPPRQRLFKVVFVGDSGVGKSSFIHRFCNDQFNPTFSATIGVDFQVKSIVMEGQVIVLQLWDTAGQERFRSITKQYFRKADGVILMYDVTTEATFTNVRNWITSIQEGVEEGTALVLVGNKTDLIEEQDRRAVKVKDGNKLAAEYDASFFEVSAKSGTKVKECMESLARILKEKEDDEIEKALHLEDGVKKKKENDVLACNNASYVYVFDSCLNSLLDGHVMGNLEPGNVNVGSSGKVESCAPMVLNFTSEVSPLDR</sequence>
<dbReference type="Gene3D" id="1.10.238.10">
    <property type="entry name" value="EF-hand"/>
    <property type="match status" value="1"/>
</dbReference>
<dbReference type="InterPro" id="IPR001806">
    <property type="entry name" value="Small_GTPase"/>
</dbReference>
<feature type="compositionally biased region" description="Basic and acidic residues" evidence="8">
    <location>
        <begin position="461"/>
        <end position="470"/>
    </location>
</feature>
<feature type="region of interest" description="Disordered" evidence="8">
    <location>
        <begin position="551"/>
        <end position="591"/>
    </location>
</feature>
<proteinExistence type="predicted"/>
<dbReference type="SMART" id="SM00176">
    <property type="entry name" value="RAN"/>
    <property type="match status" value="1"/>
</dbReference>
<dbReference type="PRINTS" id="PR00449">
    <property type="entry name" value="RASTRNSFRMNG"/>
</dbReference>
<evidence type="ECO:0000256" key="3">
    <source>
        <dbReference type="ARBA" id="ARBA00022741"/>
    </source>
</evidence>
<dbReference type="GO" id="GO:0005525">
    <property type="term" value="F:GTP binding"/>
    <property type="evidence" value="ECO:0007669"/>
    <property type="project" value="UniProtKB-KW"/>
</dbReference>
<evidence type="ECO:0000256" key="5">
    <source>
        <dbReference type="ARBA" id="ARBA00023054"/>
    </source>
</evidence>
<dbReference type="PROSITE" id="PS51419">
    <property type="entry name" value="RAB"/>
    <property type="match status" value="1"/>
</dbReference>
<organism evidence="10 11">
    <name type="scientific">Magallana gigas</name>
    <name type="common">Pacific oyster</name>
    <name type="synonym">Crassostrea gigas</name>
    <dbReference type="NCBI Taxonomy" id="29159"/>
    <lineage>
        <taxon>Eukaryota</taxon>
        <taxon>Metazoa</taxon>
        <taxon>Spiralia</taxon>
        <taxon>Lophotrochozoa</taxon>
        <taxon>Mollusca</taxon>
        <taxon>Bivalvia</taxon>
        <taxon>Autobranchia</taxon>
        <taxon>Pteriomorphia</taxon>
        <taxon>Ostreida</taxon>
        <taxon>Ostreoidea</taxon>
        <taxon>Ostreidae</taxon>
        <taxon>Magallana</taxon>
    </lineage>
</organism>
<dbReference type="SMART" id="SM00173">
    <property type="entry name" value="RAS"/>
    <property type="match status" value="1"/>
</dbReference>
<dbReference type="Gene3D" id="3.40.50.300">
    <property type="entry name" value="P-loop containing nucleotide triphosphate hydrolases"/>
    <property type="match status" value="1"/>
</dbReference>
<keyword evidence="5 7" id="KW-0175">Coiled coil</keyword>
<evidence type="ECO:0000256" key="4">
    <source>
        <dbReference type="ARBA" id="ARBA00022837"/>
    </source>
</evidence>
<comment type="subcellular location">
    <subcellularLocation>
        <location evidence="1">Cytoplasm</location>
    </subcellularLocation>
</comment>
<dbReference type="SMART" id="SM00174">
    <property type="entry name" value="RHO"/>
    <property type="match status" value="1"/>
</dbReference>
<dbReference type="GO" id="GO:0003924">
    <property type="term" value="F:GTPase activity"/>
    <property type="evidence" value="ECO:0007669"/>
    <property type="project" value="InterPro"/>
</dbReference>
<keyword evidence="3" id="KW-0547">Nucleotide-binding</keyword>
<dbReference type="SUPFAM" id="SSF47473">
    <property type="entry name" value="EF-hand"/>
    <property type="match status" value="1"/>
</dbReference>
<dbReference type="PANTHER" id="PTHR47977">
    <property type="entry name" value="RAS-RELATED PROTEIN RAB"/>
    <property type="match status" value="1"/>
</dbReference>
<feature type="region of interest" description="Disordered" evidence="8">
    <location>
        <begin position="449"/>
        <end position="489"/>
    </location>
</feature>
<evidence type="ECO:0000256" key="6">
    <source>
        <dbReference type="ARBA" id="ARBA00023134"/>
    </source>
</evidence>
<keyword evidence="6" id="KW-0342">GTP-binding</keyword>